<sequence>MFRTPDAAVEMRVKLSPRFLTNLKRLELGLKRTPGSLPRGLFVPNTLQLVINITFTNFIMHDSIPFLPNLTVLKLEVVQTTAEVILASIVDNPQIRACWLTWVTRPDFNDSMITPPDCPFKMQLCLMDINTPCPAIGDILASLSLPKDCYFSLRYSGSLSQSVRTFARNLVADPLRRALINDVEITFDPSASTNASDVSLWAGPLHFQFRISKISDLSSVISTLPFQQITKLNLLRGDFPGSEAWVECLYSFHSVTQLRLSYPSNLLAELLIFEGWCPLFPSLTTLVLEVYVNFPPPQSSDMLLTAD</sequence>
<evidence type="ECO:0000313" key="2">
    <source>
        <dbReference type="Proteomes" id="UP000807025"/>
    </source>
</evidence>
<dbReference type="EMBL" id="MU154666">
    <property type="protein sequence ID" value="KAF9489574.1"/>
    <property type="molecule type" value="Genomic_DNA"/>
</dbReference>
<dbReference type="Proteomes" id="UP000807025">
    <property type="component" value="Unassembled WGS sequence"/>
</dbReference>
<name>A0A9P5ZKR1_PLEER</name>
<protein>
    <submittedName>
        <fullName evidence="1">Uncharacterized protein</fullName>
    </submittedName>
</protein>
<keyword evidence="2" id="KW-1185">Reference proteome</keyword>
<proteinExistence type="predicted"/>
<dbReference type="AlphaFoldDB" id="A0A9P5ZKR1"/>
<accession>A0A9P5ZKR1</accession>
<reference evidence="1" key="1">
    <citation type="submission" date="2020-11" db="EMBL/GenBank/DDBJ databases">
        <authorList>
            <consortium name="DOE Joint Genome Institute"/>
            <person name="Ahrendt S."/>
            <person name="Riley R."/>
            <person name="Andreopoulos W."/>
            <person name="Labutti K."/>
            <person name="Pangilinan J."/>
            <person name="Ruiz-Duenas F.J."/>
            <person name="Barrasa J.M."/>
            <person name="Sanchez-Garcia M."/>
            <person name="Camarero S."/>
            <person name="Miyauchi S."/>
            <person name="Serrano A."/>
            <person name="Linde D."/>
            <person name="Babiker R."/>
            <person name="Drula E."/>
            <person name="Ayuso-Fernandez I."/>
            <person name="Pacheco R."/>
            <person name="Padilla G."/>
            <person name="Ferreira P."/>
            <person name="Barriuso J."/>
            <person name="Kellner H."/>
            <person name="Castanera R."/>
            <person name="Alfaro M."/>
            <person name="Ramirez L."/>
            <person name="Pisabarro A.G."/>
            <person name="Kuo A."/>
            <person name="Tritt A."/>
            <person name="Lipzen A."/>
            <person name="He G."/>
            <person name="Yan M."/>
            <person name="Ng V."/>
            <person name="Cullen D."/>
            <person name="Martin F."/>
            <person name="Rosso M.-N."/>
            <person name="Henrissat B."/>
            <person name="Hibbett D."/>
            <person name="Martinez A.T."/>
            <person name="Grigoriev I.V."/>
        </authorList>
    </citation>
    <scope>NUCLEOTIDE SEQUENCE</scope>
    <source>
        <strain evidence="1">ATCC 90797</strain>
    </source>
</reference>
<comment type="caution">
    <text evidence="1">The sequence shown here is derived from an EMBL/GenBank/DDBJ whole genome shotgun (WGS) entry which is preliminary data.</text>
</comment>
<evidence type="ECO:0000313" key="1">
    <source>
        <dbReference type="EMBL" id="KAF9489574.1"/>
    </source>
</evidence>
<gene>
    <name evidence="1" type="ORF">BDN71DRAFT_1435291</name>
</gene>
<organism evidence="1 2">
    <name type="scientific">Pleurotus eryngii</name>
    <name type="common">Boletus of the steppes</name>
    <dbReference type="NCBI Taxonomy" id="5323"/>
    <lineage>
        <taxon>Eukaryota</taxon>
        <taxon>Fungi</taxon>
        <taxon>Dikarya</taxon>
        <taxon>Basidiomycota</taxon>
        <taxon>Agaricomycotina</taxon>
        <taxon>Agaricomycetes</taxon>
        <taxon>Agaricomycetidae</taxon>
        <taxon>Agaricales</taxon>
        <taxon>Pleurotineae</taxon>
        <taxon>Pleurotaceae</taxon>
        <taxon>Pleurotus</taxon>
    </lineage>
</organism>